<dbReference type="InterPro" id="IPR036055">
    <property type="entry name" value="LDL_receptor-like_sf"/>
</dbReference>
<feature type="disulfide bond" evidence="2">
    <location>
        <begin position="41"/>
        <end position="53"/>
    </location>
</feature>
<comment type="caution">
    <text evidence="4">The sequence shown here is derived from an EMBL/GenBank/DDBJ whole genome shotgun (WGS) entry which is preliminary data.</text>
</comment>
<dbReference type="EMBL" id="CAAALY010001528">
    <property type="protein sequence ID" value="VEL07340.1"/>
    <property type="molecule type" value="Genomic_DNA"/>
</dbReference>
<keyword evidence="5" id="KW-1185">Reference proteome</keyword>
<evidence type="ECO:0008006" key="6">
    <source>
        <dbReference type="Google" id="ProtNLM"/>
    </source>
</evidence>
<feature type="disulfide bond" evidence="2">
    <location>
        <begin position="48"/>
        <end position="66"/>
    </location>
</feature>
<reference evidence="4" key="1">
    <citation type="submission" date="2018-11" db="EMBL/GenBank/DDBJ databases">
        <authorList>
            <consortium name="Pathogen Informatics"/>
        </authorList>
    </citation>
    <scope>NUCLEOTIDE SEQUENCE</scope>
</reference>
<dbReference type="Proteomes" id="UP000784294">
    <property type="component" value="Unassembled WGS sequence"/>
</dbReference>
<evidence type="ECO:0000256" key="2">
    <source>
        <dbReference type="PROSITE-ProRule" id="PRU00124"/>
    </source>
</evidence>
<dbReference type="SMART" id="SM00192">
    <property type="entry name" value="LDLa"/>
    <property type="match status" value="1"/>
</dbReference>
<keyword evidence="3" id="KW-0732">Signal</keyword>
<organism evidence="4 5">
    <name type="scientific">Protopolystoma xenopodis</name>
    <dbReference type="NCBI Taxonomy" id="117903"/>
    <lineage>
        <taxon>Eukaryota</taxon>
        <taxon>Metazoa</taxon>
        <taxon>Spiralia</taxon>
        <taxon>Lophotrochozoa</taxon>
        <taxon>Platyhelminthes</taxon>
        <taxon>Monogenea</taxon>
        <taxon>Polyopisthocotylea</taxon>
        <taxon>Polystomatidea</taxon>
        <taxon>Polystomatidae</taxon>
        <taxon>Protopolystoma</taxon>
    </lineage>
</organism>
<dbReference type="SUPFAM" id="SSF57424">
    <property type="entry name" value="LDL receptor-like module"/>
    <property type="match status" value="1"/>
</dbReference>
<evidence type="ECO:0000313" key="4">
    <source>
        <dbReference type="EMBL" id="VEL07340.1"/>
    </source>
</evidence>
<accession>A0A448WB07</accession>
<dbReference type="AlphaFoldDB" id="A0A448WB07"/>
<proteinExistence type="predicted"/>
<sequence>MLIFFVFPLRLLFLFPLSRRRCLVESDPRGYFFIIQVSSSCAKGQFTCSNLECRPANKFCDGVPDCNDASDEDPLHCIHFLWILLKRVYEAAEGGSRQGSISASGQMAKV</sequence>
<name>A0A448WB07_9PLAT</name>
<keyword evidence="1 2" id="KW-1015">Disulfide bond</keyword>
<feature type="chain" id="PRO_5019266049" description="Low-density lipoprotein receptor domain class A" evidence="3">
    <location>
        <begin position="21"/>
        <end position="110"/>
    </location>
</feature>
<dbReference type="CDD" id="cd00112">
    <property type="entry name" value="LDLa"/>
    <property type="match status" value="1"/>
</dbReference>
<evidence type="ECO:0000313" key="5">
    <source>
        <dbReference type="Proteomes" id="UP000784294"/>
    </source>
</evidence>
<dbReference type="InterPro" id="IPR002172">
    <property type="entry name" value="LDrepeatLR_classA_rpt"/>
</dbReference>
<dbReference type="PROSITE" id="PS50068">
    <property type="entry name" value="LDLRA_2"/>
    <property type="match status" value="1"/>
</dbReference>
<dbReference type="OrthoDB" id="10062665at2759"/>
<protein>
    <recommendedName>
        <fullName evidence="6">Low-density lipoprotein receptor domain class A</fullName>
    </recommendedName>
</protein>
<evidence type="ECO:0000256" key="1">
    <source>
        <dbReference type="ARBA" id="ARBA00023157"/>
    </source>
</evidence>
<feature type="signal peptide" evidence="3">
    <location>
        <begin position="1"/>
        <end position="20"/>
    </location>
</feature>
<dbReference type="Pfam" id="PF00057">
    <property type="entry name" value="Ldl_recept_a"/>
    <property type="match status" value="1"/>
</dbReference>
<dbReference type="Gene3D" id="4.10.400.10">
    <property type="entry name" value="Low-density Lipoprotein Receptor"/>
    <property type="match status" value="1"/>
</dbReference>
<comment type="caution">
    <text evidence="2">Lacks conserved residue(s) required for the propagation of feature annotation.</text>
</comment>
<gene>
    <name evidence="4" type="ORF">PXEA_LOCUS780</name>
</gene>
<evidence type="ECO:0000256" key="3">
    <source>
        <dbReference type="SAM" id="SignalP"/>
    </source>
</evidence>